<dbReference type="GO" id="GO:0006355">
    <property type="term" value="P:regulation of DNA-templated transcription"/>
    <property type="evidence" value="ECO:0007669"/>
    <property type="project" value="InterPro"/>
</dbReference>
<dbReference type="PROSITE" id="PS50110">
    <property type="entry name" value="RESPONSE_REGULATORY"/>
    <property type="match status" value="1"/>
</dbReference>
<protein>
    <recommendedName>
        <fullName evidence="7">DNA-binding response regulator</fullName>
    </recommendedName>
</protein>
<dbReference type="SMART" id="SM00421">
    <property type="entry name" value="HTH_LUXR"/>
    <property type="match status" value="1"/>
</dbReference>
<dbReference type="OrthoDB" id="9797341at2"/>
<evidence type="ECO:0000313" key="5">
    <source>
        <dbReference type="EMBL" id="PUV26275.1"/>
    </source>
</evidence>
<evidence type="ECO:0000259" key="4">
    <source>
        <dbReference type="PROSITE" id="PS50110"/>
    </source>
</evidence>
<keyword evidence="2" id="KW-0597">Phosphoprotein</keyword>
<dbReference type="GO" id="GO:0003677">
    <property type="term" value="F:DNA binding"/>
    <property type="evidence" value="ECO:0007669"/>
    <property type="project" value="UniProtKB-KW"/>
</dbReference>
<keyword evidence="6" id="KW-1185">Reference proteome</keyword>
<dbReference type="PROSITE" id="PS50043">
    <property type="entry name" value="HTH_LUXR_2"/>
    <property type="match status" value="1"/>
</dbReference>
<dbReference type="AlphaFoldDB" id="A0A363NZM8"/>
<dbReference type="CDD" id="cd00156">
    <property type="entry name" value="REC"/>
    <property type="match status" value="1"/>
</dbReference>
<dbReference type="PANTHER" id="PTHR43214:SF17">
    <property type="entry name" value="TRANSCRIPTIONAL REGULATORY PROTEIN RCSB"/>
    <property type="match status" value="1"/>
</dbReference>
<gene>
    <name evidence="5" type="ORF">DCO56_04810</name>
</gene>
<dbReference type="SUPFAM" id="SSF46894">
    <property type="entry name" value="C-terminal effector domain of the bipartite response regulators"/>
    <property type="match status" value="1"/>
</dbReference>
<evidence type="ECO:0008006" key="7">
    <source>
        <dbReference type="Google" id="ProtNLM"/>
    </source>
</evidence>
<proteinExistence type="predicted"/>
<evidence type="ECO:0000259" key="3">
    <source>
        <dbReference type="PROSITE" id="PS50043"/>
    </source>
</evidence>
<dbReference type="InterPro" id="IPR039420">
    <property type="entry name" value="WalR-like"/>
</dbReference>
<dbReference type="InterPro" id="IPR036388">
    <property type="entry name" value="WH-like_DNA-bd_sf"/>
</dbReference>
<dbReference type="GO" id="GO:0000160">
    <property type="term" value="P:phosphorelay signal transduction system"/>
    <property type="evidence" value="ECO:0007669"/>
    <property type="project" value="InterPro"/>
</dbReference>
<evidence type="ECO:0000313" key="6">
    <source>
        <dbReference type="Proteomes" id="UP000250831"/>
    </source>
</evidence>
<dbReference type="Proteomes" id="UP000250831">
    <property type="component" value="Unassembled WGS sequence"/>
</dbReference>
<feature type="modified residue" description="4-aspartylphosphate" evidence="2">
    <location>
        <position position="61"/>
    </location>
</feature>
<keyword evidence="1" id="KW-0238">DNA-binding</keyword>
<sequence>MLTNDSQLAVILDDHGLFATSFSLLLEKYGLFHFVKSFDRKDDFLRFLASSGTQKIYIFLDYYLSEETGLSLLPEIDRLNKDAKTIFLTSALSPLLIQTLKNYNPDGILSKSCNLDTLKSCLASVRLDQHFIDPFFEKLLENHQSTAVRFTPREIELLKHFARGDTIAKTAEKLFLSSHTVVAHRRKMMAKINCQSITQLITFAREHEVI</sequence>
<dbReference type="RefSeq" id="WP_108632564.1">
    <property type="nucleotide sequence ID" value="NZ_QCXX01000001.1"/>
</dbReference>
<dbReference type="Gene3D" id="3.40.50.2300">
    <property type="match status" value="1"/>
</dbReference>
<dbReference type="PANTHER" id="PTHR43214">
    <property type="entry name" value="TWO-COMPONENT RESPONSE REGULATOR"/>
    <property type="match status" value="1"/>
</dbReference>
<feature type="domain" description="HTH luxR-type" evidence="3">
    <location>
        <begin position="143"/>
        <end position="208"/>
    </location>
</feature>
<reference evidence="5 6" key="1">
    <citation type="submission" date="2018-04" db="EMBL/GenBank/DDBJ databases">
        <title>Sphingobacterium sp. M46 Genome.</title>
        <authorList>
            <person name="Cheng J."/>
            <person name="Li Y."/>
        </authorList>
    </citation>
    <scope>NUCLEOTIDE SEQUENCE [LARGE SCALE GENOMIC DNA]</scope>
    <source>
        <strain evidence="5 6">M46</strain>
    </source>
</reference>
<evidence type="ECO:0000256" key="2">
    <source>
        <dbReference type="PROSITE-ProRule" id="PRU00169"/>
    </source>
</evidence>
<dbReference type="InterPro" id="IPR011006">
    <property type="entry name" value="CheY-like_superfamily"/>
</dbReference>
<dbReference type="InterPro" id="IPR001789">
    <property type="entry name" value="Sig_transdc_resp-reg_receiver"/>
</dbReference>
<accession>A0A363NZM8</accession>
<organism evidence="5 6">
    <name type="scientific">Sphingobacterium athyrii</name>
    <dbReference type="NCBI Taxonomy" id="2152717"/>
    <lineage>
        <taxon>Bacteria</taxon>
        <taxon>Pseudomonadati</taxon>
        <taxon>Bacteroidota</taxon>
        <taxon>Sphingobacteriia</taxon>
        <taxon>Sphingobacteriales</taxon>
        <taxon>Sphingobacteriaceae</taxon>
        <taxon>Sphingobacterium</taxon>
    </lineage>
</organism>
<dbReference type="InterPro" id="IPR000792">
    <property type="entry name" value="Tscrpt_reg_LuxR_C"/>
</dbReference>
<name>A0A363NZM8_9SPHI</name>
<dbReference type="CDD" id="cd06170">
    <property type="entry name" value="LuxR_C_like"/>
    <property type="match status" value="1"/>
</dbReference>
<feature type="domain" description="Response regulatory" evidence="4">
    <location>
        <begin position="8"/>
        <end position="126"/>
    </location>
</feature>
<dbReference type="Pfam" id="PF00072">
    <property type="entry name" value="Response_reg"/>
    <property type="match status" value="1"/>
</dbReference>
<dbReference type="Pfam" id="PF00196">
    <property type="entry name" value="GerE"/>
    <property type="match status" value="1"/>
</dbReference>
<dbReference type="Gene3D" id="1.10.10.10">
    <property type="entry name" value="Winged helix-like DNA-binding domain superfamily/Winged helix DNA-binding domain"/>
    <property type="match status" value="1"/>
</dbReference>
<comment type="caution">
    <text evidence="5">The sequence shown here is derived from an EMBL/GenBank/DDBJ whole genome shotgun (WGS) entry which is preliminary data.</text>
</comment>
<dbReference type="PRINTS" id="PR00038">
    <property type="entry name" value="HTHLUXR"/>
</dbReference>
<evidence type="ECO:0000256" key="1">
    <source>
        <dbReference type="ARBA" id="ARBA00023125"/>
    </source>
</evidence>
<dbReference type="SUPFAM" id="SSF52172">
    <property type="entry name" value="CheY-like"/>
    <property type="match status" value="1"/>
</dbReference>
<dbReference type="InterPro" id="IPR016032">
    <property type="entry name" value="Sig_transdc_resp-reg_C-effctor"/>
</dbReference>
<dbReference type="EMBL" id="QCXX01000001">
    <property type="protein sequence ID" value="PUV26275.1"/>
    <property type="molecule type" value="Genomic_DNA"/>
</dbReference>